<dbReference type="PANTHER" id="PTHR30023:SF0">
    <property type="entry name" value="PENICILLIN-SENSITIVE CARBOXYPEPTIDASE A"/>
    <property type="match status" value="1"/>
</dbReference>
<gene>
    <name evidence="4" type="ORF">GA0070606_3591</name>
</gene>
<keyword evidence="4" id="KW-0121">Carboxypeptidase</keyword>
<dbReference type="GO" id="GO:0000270">
    <property type="term" value="P:peptidoglycan metabolic process"/>
    <property type="evidence" value="ECO:0007669"/>
    <property type="project" value="TreeGrafter"/>
</dbReference>
<dbReference type="PANTHER" id="PTHR30023">
    <property type="entry name" value="D-ALANYL-D-ALANINE CARBOXYPEPTIDASE"/>
    <property type="match status" value="1"/>
</dbReference>
<dbReference type="PRINTS" id="PR00922">
    <property type="entry name" value="DADACBPTASE3"/>
</dbReference>
<feature type="region of interest" description="Disordered" evidence="3">
    <location>
        <begin position="1"/>
        <end position="191"/>
    </location>
</feature>
<feature type="compositionally biased region" description="Low complexity" evidence="3">
    <location>
        <begin position="466"/>
        <end position="483"/>
    </location>
</feature>
<feature type="compositionally biased region" description="Low complexity" evidence="3">
    <location>
        <begin position="71"/>
        <end position="80"/>
    </location>
</feature>
<keyword evidence="2" id="KW-0378">Hydrolase</keyword>
<sequence>MGREDSHYRPEAGTGRGTGRPAPGGAAGRFRVPDAHPPRTPAAAGDPGHGYGSPPDRSAAHRDAPPPWRPPTAAGHAAPPGNGGHPGFGPGHGSAPGHGGHPGFGPGSGGEPGFGPGAGGHPGYGPGAGGHPGYGPGPGGPGVPGHGGPAPAGQAPRPEATDLWAAAAARPAGGPPDLGAPPPAAPPEPGPRRRRVLPIALAAALVLVLALVGVAVVRPGPVADWLGDEPADRKTAQAAEPAPVAVLAGADPNAPRPTPEGVRAALEPLLGQEILGSRVNISVVDVDTGDPLYTRGGDDPTVPASVTKLVTAVTVLAARGPTYRIPTRAVAGASPGEVVIVGGGDPTLAVDKQGFYPGAARLDDLAAQVRKALGGTKPTKVTVDGSLYSGPVHEPGWDPDIPTGGYGSAITALMTDAARTDVPRAKRDDANGNHAAQRAREPDLAAGRSFARLLGVPTDAVKRGKAPAAADATGGAPGPGAELGKVESLPLNRMVDVMISDSDNIVAEALARQVALARNQPASFEGGAAAMDAVVAELGLPADEIDLADASGLSRDNRISPSLLTDLIVLAGNGSRPELAVMFGGLPVAGWSGTLADRYDTAAKAGAGVVRAKTGTLTGVHALAGVVTTADGRLLSFAVLTDRVPPVDSDLPRRALDRVVAALAACGCR</sequence>
<dbReference type="Gene3D" id="3.40.710.10">
    <property type="entry name" value="DD-peptidase/beta-lactamase superfamily"/>
    <property type="match status" value="2"/>
</dbReference>
<protein>
    <submittedName>
        <fullName evidence="4">D-alanyl-D-alanine carboxypeptidase / D-alanyl-D-alanine-endopeptidase (Penicillin-binding protein 4)</fullName>
    </submittedName>
</protein>
<dbReference type="Proteomes" id="UP000199001">
    <property type="component" value="Unassembled WGS sequence"/>
</dbReference>
<keyword evidence="5" id="KW-1185">Reference proteome</keyword>
<dbReference type="InterPro" id="IPR012338">
    <property type="entry name" value="Beta-lactam/transpept-like"/>
</dbReference>
<proteinExistence type="inferred from homology"/>
<feature type="compositionally biased region" description="Basic and acidic residues" evidence="3">
    <location>
        <begin position="1"/>
        <end position="10"/>
    </location>
</feature>
<evidence type="ECO:0000256" key="3">
    <source>
        <dbReference type="SAM" id="MobiDB-lite"/>
    </source>
</evidence>
<dbReference type="GO" id="GO:0006508">
    <property type="term" value="P:proteolysis"/>
    <property type="evidence" value="ECO:0007669"/>
    <property type="project" value="InterPro"/>
</dbReference>
<organism evidence="4 5">
    <name type="scientific">Micromonospora citrea</name>
    <dbReference type="NCBI Taxonomy" id="47855"/>
    <lineage>
        <taxon>Bacteria</taxon>
        <taxon>Bacillati</taxon>
        <taxon>Actinomycetota</taxon>
        <taxon>Actinomycetes</taxon>
        <taxon>Micromonosporales</taxon>
        <taxon>Micromonosporaceae</taxon>
        <taxon>Micromonospora</taxon>
    </lineage>
</organism>
<evidence type="ECO:0000313" key="5">
    <source>
        <dbReference type="Proteomes" id="UP000199001"/>
    </source>
</evidence>
<feature type="compositionally biased region" description="Low complexity" evidence="3">
    <location>
        <begin position="165"/>
        <end position="177"/>
    </location>
</feature>
<evidence type="ECO:0000256" key="1">
    <source>
        <dbReference type="ARBA" id="ARBA00006096"/>
    </source>
</evidence>
<dbReference type="NCBIfam" id="TIGR00666">
    <property type="entry name" value="PBP4"/>
    <property type="match status" value="1"/>
</dbReference>
<evidence type="ECO:0000256" key="2">
    <source>
        <dbReference type="ARBA" id="ARBA00022801"/>
    </source>
</evidence>
<dbReference type="InterPro" id="IPR000667">
    <property type="entry name" value="Peptidase_S13"/>
</dbReference>
<dbReference type="STRING" id="47855.GA0070606_3591"/>
<reference evidence="5" key="1">
    <citation type="submission" date="2016-06" db="EMBL/GenBank/DDBJ databases">
        <authorList>
            <person name="Varghese N."/>
            <person name="Submissions Spin"/>
        </authorList>
    </citation>
    <scope>NUCLEOTIDE SEQUENCE [LARGE SCALE GENOMIC DNA]</scope>
    <source>
        <strain evidence="5">DSM 43903</strain>
    </source>
</reference>
<dbReference type="EMBL" id="FMHZ01000002">
    <property type="protein sequence ID" value="SCL62272.1"/>
    <property type="molecule type" value="Genomic_DNA"/>
</dbReference>
<feature type="region of interest" description="Disordered" evidence="3">
    <location>
        <begin position="465"/>
        <end position="484"/>
    </location>
</feature>
<evidence type="ECO:0000313" key="4">
    <source>
        <dbReference type="EMBL" id="SCL62272.1"/>
    </source>
</evidence>
<dbReference type="SUPFAM" id="SSF56601">
    <property type="entry name" value="beta-lactamase/transpeptidase-like"/>
    <property type="match status" value="1"/>
</dbReference>
<dbReference type="AlphaFoldDB" id="A0A1C6V7E8"/>
<dbReference type="Pfam" id="PF02113">
    <property type="entry name" value="Peptidase_S13"/>
    <property type="match status" value="1"/>
</dbReference>
<feature type="compositionally biased region" description="Gly residues" evidence="3">
    <location>
        <begin position="81"/>
        <end position="150"/>
    </location>
</feature>
<dbReference type="GO" id="GO:0004185">
    <property type="term" value="F:serine-type carboxypeptidase activity"/>
    <property type="evidence" value="ECO:0007669"/>
    <property type="project" value="InterPro"/>
</dbReference>
<name>A0A1C6V7E8_9ACTN</name>
<feature type="compositionally biased region" description="Pro residues" evidence="3">
    <location>
        <begin position="178"/>
        <end position="189"/>
    </location>
</feature>
<keyword evidence="4" id="KW-0645">Protease</keyword>
<comment type="similarity">
    <text evidence="1">Belongs to the peptidase S13 family.</text>
</comment>
<accession>A0A1C6V7E8</accession>